<dbReference type="InterPro" id="IPR041664">
    <property type="entry name" value="AAA_16"/>
</dbReference>
<evidence type="ECO:0000313" key="5">
    <source>
        <dbReference type="Proteomes" id="UP001422759"/>
    </source>
</evidence>
<gene>
    <name evidence="4" type="ORF">GCM10009760_31880</name>
</gene>
<proteinExistence type="predicted"/>
<evidence type="ECO:0000256" key="2">
    <source>
        <dbReference type="ARBA" id="ARBA00022840"/>
    </source>
</evidence>
<keyword evidence="2" id="KW-0067">ATP-binding</keyword>
<keyword evidence="5" id="KW-1185">Reference proteome</keyword>
<dbReference type="Gene3D" id="1.10.10.10">
    <property type="entry name" value="Winged helix-like DNA-binding domain superfamily/Winged helix DNA-binding domain"/>
    <property type="match status" value="1"/>
</dbReference>
<dbReference type="InterPro" id="IPR016032">
    <property type="entry name" value="Sig_transdc_resp-reg_C-effctor"/>
</dbReference>
<accession>A0ABN2ZMB7</accession>
<organism evidence="4 5">
    <name type="scientific">Kitasatospora kazusensis</name>
    <dbReference type="NCBI Taxonomy" id="407974"/>
    <lineage>
        <taxon>Bacteria</taxon>
        <taxon>Bacillati</taxon>
        <taxon>Actinomycetota</taxon>
        <taxon>Actinomycetes</taxon>
        <taxon>Kitasatosporales</taxon>
        <taxon>Streptomycetaceae</taxon>
        <taxon>Kitasatospora</taxon>
    </lineage>
</organism>
<reference evidence="4 5" key="1">
    <citation type="journal article" date="2019" name="Int. J. Syst. Evol. Microbiol.">
        <title>The Global Catalogue of Microorganisms (GCM) 10K type strain sequencing project: providing services to taxonomists for standard genome sequencing and annotation.</title>
        <authorList>
            <consortium name="The Broad Institute Genomics Platform"/>
            <consortium name="The Broad Institute Genome Sequencing Center for Infectious Disease"/>
            <person name="Wu L."/>
            <person name="Ma J."/>
        </authorList>
    </citation>
    <scope>NUCLEOTIDE SEQUENCE [LARGE SCALE GENOMIC DNA]</scope>
    <source>
        <strain evidence="4 5">JCM 14560</strain>
    </source>
</reference>
<dbReference type="SUPFAM" id="SSF46894">
    <property type="entry name" value="C-terminal effector domain of the bipartite response regulators"/>
    <property type="match status" value="1"/>
</dbReference>
<dbReference type="PANTHER" id="PTHR16305">
    <property type="entry name" value="TESTICULAR SOLUBLE ADENYLYL CYCLASE"/>
    <property type="match status" value="1"/>
</dbReference>
<name>A0ABN2ZMB7_9ACTN</name>
<evidence type="ECO:0000313" key="4">
    <source>
        <dbReference type="EMBL" id="GAA2144423.1"/>
    </source>
</evidence>
<comment type="caution">
    <text evidence="4">The sequence shown here is derived from an EMBL/GenBank/DDBJ whole genome shotgun (WGS) entry which is preliminary data.</text>
</comment>
<dbReference type="Pfam" id="PF13191">
    <property type="entry name" value="AAA_16"/>
    <property type="match status" value="1"/>
</dbReference>
<evidence type="ECO:0000256" key="1">
    <source>
        <dbReference type="ARBA" id="ARBA00022741"/>
    </source>
</evidence>
<dbReference type="RefSeq" id="WP_344465339.1">
    <property type="nucleotide sequence ID" value="NZ_BAAANT010000016.1"/>
</dbReference>
<dbReference type="Proteomes" id="UP001422759">
    <property type="component" value="Unassembled WGS sequence"/>
</dbReference>
<dbReference type="InterPro" id="IPR027417">
    <property type="entry name" value="P-loop_NTPase"/>
</dbReference>
<dbReference type="PRINTS" id="PR00038">
    <property type="entry name" value="HTHLUXR"/>
</dbReference>
<dbReference type="SUPFAM" id="SSF52540">
    <property type="entry name" value="P-loop containing nucleoside triphosphate hydrolases"/>
    <property type="match status" value="1"/>
</dbReference>
<keyword evidence="1" id="KW-0547">Nucleotide-binding</keyword>
<sequence>MPSRAIGRAELLATASDLLREHTGVLLYGPPGIGRSTVVAALAAEARRSGVTVLRCTPAERERAMPFVGLIDLLGQLPEARIDALADAPRTALRTALLRGAYPDGDLGRLAVPVAVVELLRALAPVLLVLDGIQWLDRPSAEVLDFVARRAGAIGVRILATERVPEGELPGPREPGAPEPCPPGTAELPVPPLAPGAMAELLATRPGARQLAPELREIGRAAAGNPHYALELARTTGPRAPGEQLPVPKRLRTLLLDRLRGLPEEARYVLLLAAAASRPSAALLTAAGAADAPSALALGAALGVLDLAADGTARFRHPLLPAALLADAAREARQRAHQALAAAVPEPAERARHLALAHPEQNEGVAAELTEAAAAARRRGAHRTAYELAALAAARTPPGPPARRWDRLLAAAGYACDGGLPEEARRAVRPVLDGPPPDLARRTRARLLLLQAAGQALQASGDVLRDGLLDTAGHPALAAPLWHGAAVRALLGGRTDHAAEYAGHAADLAADADTRAAALGLLGTVRAMRGEDDRARQALRQAQAPGLSPAVSAGLIRRRALIELDADRVAAAEALIAELHALPQDGTAVEEVLATLVAAVRLDVRAGRCRAALDAAGRARRLLAGSGVRSAPAAYAGALAELAGGELRRAVELAEEAVDAATSDGDQLFLLRSTEVLARALLLTGEPAATALAVEALQQTRPSAAAMELADAAAVHRLALLAEGLVALGEHGEAAQVLAEARNLPDRAASATAALDRAEGLRQAALGHPAEGATLLREAAERLRASALPLELAATLTALGAVERRARRRAAARAALLEARELCLAHAAPPLRERAERELQRLGPGDRSGPAAVRLTAEQLTAGEHRVAGLVAEGATNREVAAALFVSVKTVEGTLSRIYRKLGVSSRMTLARALSAPVR</sequence>
<dbReference type="Gene3D" id="3.40.50.300">
    <property type="entry name" value="P-loop containing nucleotide triphosphate hydrolases"/>
    <property type="match status" value="1"/>
</dbReference>
<dbReference type="EMBL" id="BAAANT010000016">
    <property type="protein sequence ID" value="GAA2144423.1"/>
    <property type="molecule type" value="Genomic_DNA"/>
</dbReference>
<dbReference type="Pfam" id="PF00196">
    <property type="entry name" value="GerE"/>
    <property type="match status" value="1"/>
</dbReference>
<protein>
    <submittedName>
        <fullName evidence="4">LuxR family transcriptional regulator</fullName>
    </submittedName>
</protein>
<dbReference type="PROSITE" id="PS50043">
    <property type="entry name" value="HTH_LUXR_2"/>
    <property type="match status" value="1"/>
</dbReference>
<dbReference type="InterPro" id="IPR036388">
    <property type="entry name" value="WH-like_DNA-bd_sf"/>
</dbReference>
<evidence type="ECO:0000259" key="3">
    <source>
        <dbReference type="PROSITE" id="PS50043"/>
    </source>
</evidence>
<dbReference type="SMART" id="SM00421">
    <property type="entry name" value="HTH_LUXR"/>
    <property type="match status" value="1"/>
</dbReference>
<dbReference type="InterPro" id="IPR000792">
    <property type="entry name" value="Tscrpt_reg_LuxR_C"/>
</dbReference>
<dbReference type="CDD" id="cd06170">
    <property type="entry name" value="LuxR_C_like"/>
    <property type="match status" value="1"/>
</dbReference>
<feature type="domain" description="HTH luxR-type" evidence="3">
    <location>
        <begin position="853"/>
        <end position="918"/>
    </location>
</feature>
<dbReference type="PANTHER" id="PTHR16305:SF35">
    <property type="entry name" value="TRANSCRIPTIONAL ACTIVATOR DOMAIN"/>
    <property type="match status" value="1"/>
</dbReference>